<dbReference type="GO" id="GO:0008703">
    <property type="term" value="F:5-amino-6-(5-phosphoribosylamino)uracil reductase activity"/>
    <property type="evidence" value="ECO:0007669"/>
    <property type="project" value="InterPro"/>
</dbReference>
<name>A0A6C0GS98_9BACT</name>
<gene>
    <name evidence="2" type="ORF">GXP67_31960</name>
</gene>
<dbReference type="PANTHER" id="PTHR38011">
    <property type="entry name" value="DIHYDROFOLATE REDUCTASE FAMILY PROTEIN (AFU_ORTHOLOGUE AFUA_8G06820)"/>
    <property type="match status" value="1"/>
</dbReference>
<sequence>MRKVKLYIATSLDGKIARKDGSVNWLPDPASEDYGYQPFDDSIDATLMGYKTYEICLQFGEWPYQGKSTYVFTRDSAKPVVPESILVTQNPVDFVRHLKEQKGKDIWLVGGGEIVSLFHDADLIDEYILAFIPVLLGEGIELFPNIKKQENLRLIRHNVFSNGAVLLYLEKG</sequence>
<dbReference type="RefSeq" id="WP_162446879.1">
    <property type="nucleotide sequence ID" value="NZ_CP048222.1"/>
</dbReference>
<dbReference type="KEGG" id="rhoz:GXP67_31960"/>
<dbReference type="InterPro" id="IPR050765">
    <property type="entry name" value="Riboflavin_Biosynth_HTPR"/>
</dbReference>
<reference evidence="2 3" key="1">
    <citation type="submission" date="2020-01" db="EMBL/GenBank/DDBJ databases">
        <authorList>
            <person name="Kim M.K."/>
        </authorList>
    </citation>
    <scope>NUCLEOTIDE SEQUENCE [LARGE SCALE GENOMIC DNA]</scope>
    <source>
        <strain evidence="2 3">172606-1</strain>
    </source>
</reference>
<evidence type="ECO:0000259" key="1">
    <source>
        <dbReference type="Pfam" id="PF01872"/>
    </source>
</evidence>
<dbReference type="Gene3D" id="3.40.430.10">
    <property type="entry name" value="Dihydrofolate Reductase, subunit A"/>
    <property type="match status" value="1"/>
</dbReference>
<dbReference type="PANTHER" id="PTHR38011:SF11">
    <property type="entry name" value="2,5-DIAMINO-6-RIBOSYLAMINO-4(3H)-PYRIMIDINONE 5'-PHOSPHATE REDUCTASE"/>
    <property type="match status" value="1"/>
</dbReference>
<feature type="domain" description="Bacterial bifunctional deaminase-reductase C-terminal" evidence="1">
    <location>
        <begin position="3"/>
        <end position="166"/>
    </location>
</feature>
<dbReference type="AlphaFoldDB" id="A0A6C0GS98"/>
<evidence type="ECO:0000313" key="3">
    <source>
        <dbReference type="Proteomes" id="UP000480178"/>
    </source>
</evidence>
<dbReference type="InterPro" id="IPR002734">
    <property type="entry name" value="RibDG_C"/>
</dbReference>
<evidence type="ECO:0000313" key="2">
    <source>
        <dbReference type="EMBL" id="QHT70936.1"/>
    </source>
</evidence>
<organism evidence="2 3">
    <name type="scientific">Rhodocytophaga rosea</name>
    <dbReference type="NCBI Taxonomy" id="2704465"/>
    <lineage>
        <taxon>Bacteria</taxon>
        <taxon>Pseudomonadati</taxon>
        <taxon>Bacteroidota</taxon>
        <taxon>Cytophagia</taxon>
        <taxon>Cytophagales</taxon>
        <taxon>Rhodocytophagaceae</taxon>
        <taxon>Rhodocytophaga</taxon>
    </lineage>
</organism>
<keyword evidence="3" id="KW-1185">Reference proteome</keyword>
<dbReference type="GO" id="GO:0009231">
    <property type="term" value="P:riboflavin biosynthetic process"/>
    <property type="evidence" value="ECO:0007669"/>
    <property type="project" value="InterPro"/>
</dbReference>
<proteinExistence type="predicted"/>
<accession>A0A6C0GS98</accession>
<dbReference type="EMBL" id="CP048222">
    <property type="protein sequence ID" value="QHT70936.1"/>
    <property type="molecule type" value="Genomic_DNA"/>
</dbReference>
<dbReference type="Proteomes" id="UP000480178">
    <property type="component" value="Chromosome"/>
</dbReference>
<dbReference type="SUPFAM" id="SSF53597">
    <property type="entry name" value="Dihydrofolate reductase-like"/>
    <property type="match status" value="1"/>
</dbReference>
<protein>
    <submittedName>
        <fullName evidence="2">Dihydrofolate reductase</fullName>
    </submittedName>
</protein>
<dbReference type="Pfam" id="PF01872">
    <property type="entry name" value="RibD_C"/>
    <property type="match status" value="1"/>
</dbReference>
<dbReference type="InterPro" id="IPR024072">
    <property type="entry name" value="DHFR-like_dom_sf"/>
</dbReference>